<sequence length="190" mass="22429">MELKDLKEEDLATARNHGLFVLPTRDSGGRAVIFSRKPLWSFQHRNNLLRWIWYLAEELLDSDPSVQFKGVVVLSYDDGPYSLEQFDRKLESRLFHFGIECFPVRWVSLHHFFDSKVHEYVLPFLLFMMGPKMRARYRFYPGGLKRHHRLTALDALGLSKDLLPIVMGGKEEFDVMDWIKDQKRKEGLQD</sequence>
<dbReference type="PANTHER" id="PTHR10174:SF208">
    <property type="entry name" value="CRAL-TRIO DOMAIN-CONTAINING PROTEIN DDB_G0278031"/>
    <property type="match status" value="1"/>
</dbReference>
<dbReference type="InterPro" id="IPR036865">
    <property type="entry name" value="CRAL-TRIO_dom_sf"/>
</dbReference>
<dbReference type="PANTHER" id="PTHR10174">
    <property type="entry name" value="ALPHA-TOCOPHEROL TRANSFER PROTEIN-RELATED"/>
    <property type="match status" value="1"/>
</dbReference>
<reference evidence="1" key="1">
    <citation type="submission" date="2021-01" db="EMBL/GenBank/DDBJ databases">
        <authorList>
            <person name="Corre E."/>
            <person name="Pelletier E."/>
            <person name="Niang G."/>
            <person name="Scheremetjew M."/>
            <person name="Finn R."/>
            <person name="Kale V."/>
            <person name="Holt S."/>
            <person name="Cochrane G."/>
            <person name="Meng A."/>
            <person name="Brown T."/>
            <person name="Cohen L."/>
        </authorList>
    </citation>
    <scope>NUCLEOTIDE SEQUENCE</scope>
    <source>
        <strain evidence="1">ECT3854</strain>
    </source>
</reference>
<organism evidence="1">
    <name type="scientific">Cyclophora tenuis</name>
    <name type="common">Marine diatom</name>
    <dbReference type="NCBI Taxonomy" id="216820"/>
    <lineage>
        <taxon>Eukaryota</taxon>
        <taxon>Sar</taxon>
        <taxon>Stramenopiles</taxon>
        <taxon>Ochrophyta</taxon>
        <taxon>Bacillariophyta</taxon>
        <taxon>Fragilariophyceae</taxon>
        <taxon>Fragilariophycidae</taxon>
        <taxon>Cyclophorales</taxon>
        <taxon>Cyclophoraceae</taxon>
        <taxon>Cyclophora</taxon>
    </lineage>
</organism>
<dbReference type="Gene3D" id="3.40.525.10">
    <property type="entry name" value="CRAL-TRIO lipid binding domain"/>
    <property type="match status" value="1"/>
</dbReference>
<evidence type="ECO:0008006" key="2">
    <source>
        <dbReference type="Google" id="ProtNLM"/>
    </source>
</evidence>
<dbReference type="EMBL" id="HBFW01006671">
    <property type="protein sequence ID" value="CAD8933307.1"/>
    <property type="molecule type" value="Transcribed_RNA"/>
</dbReference>
<protein>
    <recommendedName>
        <fullName evidence="2">CRAL-TRIO domain-containing protein</fullName>
    </recommendedName>
</protein>
<accession>A0A7S1CZC4</accession>
<dbReference type="SUPFAM" id="SSF52087">
    <property type="entry name" value="CRAL/TRIO domain"/>
    <property type="match status" value="1"/>
</dbReference>
<dbReference type="GO" id="GO:0016020">
    <property type="term" value="C:membrane"/>
    <property type="evidence" value="ECO:0007669"/>
    <property type="project" value="TreeGrafter"/>
</dbReference>
<name>A0A7S1CZC4_CYCTE</name>
<evidence type="ECO:0000313" key="1">
    <source>
        <dbReference type="EMBL" id="CAD8933307.1"/>
    </source>
</evidence>
<proteinExistence type="predicted"/>
<dbReference type="AlphaFoldDB" id="A0A7S1CZC4"/>
<gene>
    <name evidence="1" type="ORF">CTEN0397_LOCUS4336</name>
</gene>
<dbReference type="GO" id="GO:1902936">
    <property type="term" value="F:phosphatidylinositol bisphosphate binding"/>
    <property type="evidence" value="ECO:0007669"/>
    <property type="project" value="TreeGrafter"/>
</dbReference>